<dbReference type="GO" id="GO:0016274">
    <property type="term" value="F:protein-arginine N-methyltransferase activity"/>
    <property type="evidence" value="ECO:0007669"/>
    <property type="project" value="InterPro"/>
</dbReference>
<evidence type="ECO:0000313" key="6">
    <source>
        <dbReference type="EMBL" id="KAG5179122.1"/>
    </source>
</evidence>
<accession>A0A835YS96</accession>
<dbReference type="InterPro" id="IPR029063">
    <property type="entry name" value="SAM-dependent_MTases_sf"/>
</dbReference>
<dbReference type="EMBL" id="JAFCMP010000501">
    <property type="protein sequence ID" value="KAG5179122.1"/>
    <property type="molecule type" value="Genomic_DNA"/>
</dbReference>
<keyword evidence="3 4" id="KW-0949">S-adenosyl-L-methionine</keyword>
<reference evidence="6" key="1">
    <citation type="submission" date="2021-02" db="EMBL/GenBank/DDBJ databases">
        <title>First Annotated Genome of the Yellow-green Alga Tribonema minus.</title>
        <authorList>
            <person name="Mahan K.M."/>
        </authorList>
    </citation>
    <scope>NUCLEOTIDE SEQUENCE</scope>
    <source>
        <strain evidence="6">UTEX B ZZ1240</strain>
    </source>
</reference>
<dbReference type="Gene3D" id="1.25.40.10">
    <property type="entry name" value="Tetratricopeptide repeat domain"/>
    <property type="match status" value="1"/>
</dbReference>
<evidence type="ECO:0000259" key="5">
    <source>
        <dbReference type="Pfam" id="PF22528"/>
    </source>
</evidence>
<sequence>MQDDPVVRAVAQARAFAQQGKQAQAIALWLDVLTSVPELRLELEDDLASSLQSYTQTLVRHGHKDKAKWLFGKAVEVAPGSCALLQHFGAYLVSTGDAAGGIDKLRQAIQADPSNLQALAALQSACGNAVDRWHFRMLNDTARNSAYARAIRRVMAARPGCTVLDIGAGTGLLSLMALRAGASRVYACETNAVLCQVAARAAAASGYQDRLTLLHSHSDALERGRDLPLGGVDVIVTELVDSGLLGERIVAVLRSAVRLLAGAGALVVPRGATVWVQLIESQETRNRTRCAIGPAPDSSCSAVVDERYTCERLQDLHHTPLTAPTQALSIQFLAPLPDNPSIVCLPVTASGTVDAIAVWFDMDLDGHTSVTTAPDDSSAQHRCSGWDQALFFVKADWRVQRGELVHLPCTYTDSSLRFPLHEPTALSTPLAATATAGTSPVLPAALPTYRLGEMDVARFNDERCCAASGRAIAAAVAGSKHVLDLSGGWWMSFTASTARACGASAVEVACTGAADEQVACLKNVLQQQEQRAALGAAPCAVRVHDDIGSALQEAATSVEVVVTELVEGSGLLRQGALEDLLHARRVCSRGSGRACVTVPCSLRMMVQGYSCGGLEEQRRVLADRTVDIDVSALNAFGVNVFGEMCLSQHTALTSVEASHDLLAVGGDQADSDAFIVLACSVSGTMNAVGFWYEMGLTPGEDGEVYSTYTYSSRHVDAGLPHDFTYFRQAAYLLTEPIDVVLGQQVEVHLRGPTGTILNVTT</sequence>
<dbReference type="Gene3D" id="3.40.50.150">
    <property type="entry name" value="Vaccinia Virus protein VP39"/>
    <property type="match status" value="2"/>
</dbReference>
<dbReference type="CDD" id="cd02440">
    <property type="entry name" value="AdoMet_MTases"/>
    <property type="match status" value="1"/>
</dbReference>
<feature type="domain" description="Protein arginine N-methyltransferase" evidence="5">
    <location>
        <begin position="344"/>
        <end position="410"/>
    </location>
</feature>
<keyword evidence="7" id="KW-1185">Reference proteome</keyword>
<keyword evidence="1 4" id="KW-0489">Methyltransferase</keyword>
<evidence type="ECO:0000256" key="1">
    <source>
        <dbReference type="ARBA" id="ARBA00022603"/>
    </source>
</evidence>
<dbReference type="Proteomes" id="UP000664859">
    <property type="component" value="Unassembled WGS sequence"/>
</dbReference>
<dbReference type="Gene3D" id="2.70.160.11">
    <property type="entry name" value="Hnrnp arginine n-methyltransferase1"/>
    <property type="match status" value="2"/>
</dbReference>
<dbReference type="Pfam" id="PF06325">
    <property type="entry name" value="PrmA"/>
    <property type="match status" value="1"/>
</dbReference>
<dbReference type="InterPro" id="IPR055135">
    <property type="entry name" value="PRMT_dom"/>
</dbReference>
<keyword evidence="2 4" id="KW-0808">Transferase</keyword>
<dbReference type="OrthoDB" id="412876at2759"/>
<dbReference type="GO" id="GO:0032259">
    <property type="term" value="P:methylation"/>
    <property type="evidence" value="ECO:0007669"/>
    <property type="project" value="UniProtKB-KW"/>
</dbReference>
<organism evidence="6 7">
    <name type="scientific">Tribonema minus</name>
    <dbReference type="NCBI Taxonomy" id="303371"/>
    <lineage>
        <taxon>Eukaryota</taxon>
        <taxon>Sar</taxon>
        <taxon>Stramenopiles</taxon>
        <taxon>Ochrophyta</taxon>
        <taxon>PX clade</taxon>
        <taxon>Xanthophyceae</taxon>
        <taxon>Tribonematales</taxon>
        <taxon>Tribonemataceae</taxon>
        <taxon>Tribonema</taxon>
    </lineage>
</organism>
<comment type="caution">
    <text evidence="6">The sequence shown here is derived from an EMBL/GenBank/DDBJ whole genome shotgun (WGS) entry which is preliminary data.</text>
</comment>
<evidence type="ECO:0000256" key="3">
    <source>
        <dbReference type="ARBA" id="ARBA00022691"/>
    </source>
</evidence>
<evidence type="ECO:0000313" key="7">
    <source>
        <dbReference type="Proteomes" id="UP000664859"/>
    </source>
</evidence>
<evidence type="ECO:0000256" key="4">
    <source>
        <dbReference type="PROSITE-ProRule" id="PRU01015"/>
    </source>
</evidence>
<gene>
    <name evidence="6" type="ORF">JKP88DRAFT_264433</name>
</gene>
<name>A0A835YS96_9STRA</name>
<dbReference type="PROSITE" id="PS51678">
    <property type="entry name" value="SAM_MT_PRMT"/>
    <property type="match status" value="1"/>
</dbReference>
<proteinExistence type="predicted"/>
<evidence type="ECO:0000256" key="2">
    <source>
        <dbReference type="ARBA" id="ARBA00022679"/>
    </source>
</evidence>
<dbReference type="SUPFAM" id="SSF48452">
    <property type="entry name" value="TPR-like"/>
    <property type="match status" value="1"/>
</dbReference>
<dbReference type="PANTHER" id="PTHR11006">
    <property type="entry name" value="PROTEIN ARGININE N-METHYLTRANSFERASE"/>
    <property type="match status" value="1"/>
</dbReference>
<dbReference type="SUPFAM" id="SSF53335">
    <property type="entry name" value="S-adenosyl-L-methionine-dependent methyltransferases"/>
    <property type="match status" value="1"/>
</dbReference>
<dbReference type="InterPro" id="IPR011990">
    <property type="entry name" value="TPR-like_helical_dom_sf"/>
</dbReference>
<protein>
    <submittedName>
        <fullName evidence="6">S-adenosyl-L-methionine-dependent methyltransferase</fullName>
    </submittedName>
</protein>
<dbReference type="AlphaFoldDB" id="A0A835YS96"/>
<dbReference type="InterPro" id="IPR025799">
    <property type="entry name" value="Arg_MeTrfase"/>
</dbReference>
<dbReference type="PANTHER" id="PTHR11006:SF60">
    <property type="entry name" value="PROTEIN ARGININE N-METHYLTRANSFERASE 9"/>
    <property type="match status" value="1"/>
</dbReference>
<dbReference type="GO" id="GO:0042054">
    <property type="term" value="F:histone methyltransferase activity"/>
    <property type="evidence" value="ECO:0007669"/>
    <property type="project" value="TreeGrafter"/>
</dbReference>
<dbReference type="Pfam" id="PF22528">
    <property type="entry name" value="PRMT_C"/>
    <property type="match status" value="1"/>
</dbReference>